<dbReference type="AlphaFoldDB" id="A0A7Z2V727"/>
<name>A0A7Z2V727_XANCA</name>
<accession>A0A7Z2V727</accession>
<organism evidence="1 2">
    <name type="scientific">Xanthomonas campestris pv. badrii</name>
    <dbReference type="NCBI Taxonomy" id="149696"/>
    <lineage>
        <taxon>Bacteria</taxon>
        <taxon>Pseudomonadati</taxon>
        <taxon>Pseudomonadota</taxon>
        <taxon>Gammaproteobacteria</taxon>
        <taxon>Lysobacterales</taxon>
        <taxon>Lysobacteraceae</taxon>
        <taxon>Xanthomonas</taxon>
    </lineage>
</organism>
<gene>
    <name evidence="1" type="ORF">HG421_19565</name>
</gene>
<dbReference type="Proteomes" id="UP000503498">
    <property type="component" value="Chromosome"/>
</dbReference>
<dbReference type="RefSeq" id="WP_168968124.1">
    <property type="nucleotide sequence ID" value="NZ_CP051651.1"/>
</dbReference>
<evidence type="ECO:0000313" key="1">
    <source>
        <dbReference type="EMBL" id="QJD66274.1"/>
    </source>
</evidence>
<dbReference type="EMBL" id="CP051651">
    <property type="protein sequence ID" value="QJD66274.1"/>
    <property type="molecule type" value="Genomic_DNA"/>
</dbReference>
<reference evidence="1 2" key="2">
    <citation type="submission" date="2020-04" db="EMBL/GenBank/DDBJ databases">
        <authorList>
            <person name="Fomenkov A."/>
            <person name="Anton B.P."/>
            <person name="Roberts R.J."/>
        </authorList>
    </citation>
    <scope>NUCLEOTIDE SEQUENCE [LARGE SCALE GENOMIC DNA]</scope>
    <source>
        <strain evidence="1 2">NEB122</strain>
    </source>
</reference>
<reference evidence="1 2" key="1">
    <citation type="submission" date="2020-04" db="EMBL/GenBank/DDBJ databases">
        <title>Genome-Wide Identification of 5-Methylcytosine Sites in Bacterial Genomes By High-Throughput Sequencing of MspJI Restriction Fragments.</title>
        <authorList>
            <person name="Wu V."/>
        </authorList>
    </citation>
    <scope>NUCLEOTIDE SEQUENCE [LARGE SCALE GENOMIC DNA]</scope>
    <source>
        <strain evidence="1 2">NEB122</strain>
    </source>
</reference>
<proteinExistence type="predicted"/>
<evidence type="ECO:0000313" key="2">
    <source>
        <dbReference type="Proteomes" id="UP000503498"/>
    </source>
</evidence>
<protein>
    <submittedName>
        <fullName evidence="1">Uncharacterized protein</fullName>
    </submittedName>
</protein>
<sequence length="149" mass="16924">MEAHDDRRHHLLYRAATHSGAHGRPANGAALQLILESVIEAEREYFPDHASYEAVVHLESCAACQAWHDAWLDARSPERVAQRDRLDKYCCSQMFSAVTDDGADVRFAFELFRSDPCWSISGQPVFARFCPWCGQQLPQHPFEDDDAAF</sequence>